<dbReference type="AlphaFoldDB" id="A0A1H2WSW5"/>
<dbReference type="NCBIfam" id="TIGR01258">
    <property type="entry name" value="pgm_1"/>
    <property type="match status" value="1"/>
</dbReference>
<feature type="binding site" evidence="5 7">
    <location>
        <begin position="93"/>
        <end position="96"/>
    </location>
    <ligand>
        <name>substrate</name>
    </ligand>
</feature>
<reference evidence="9 10" key="1">
    <citation type="submission" date="2016-10" db="EMBL/GenBank/DDBJ databases">
        <authorList>
            <person name="de Groot N.N."/>
        </authorList>
    </citation>
    <scope>NUCLEOTIDE SEQUENCE [LARGE SCALE GENOMIC DNA]</scope>
    <source>
        <strain evidence="9 10">Nm110</strain>
    </source>
</reference>
<comment type="catalytic activity">
    <reaction evidence="5">
        <text>(2R)-2-phosphoglycerate = (2R)-3-phosphoglycerate</text>
        <dbReference type="Rhea" id="RHEA:15901"/>
        <dbReference type="ChEBI" id="CHEBI:58272"/>
        <dbReference type="ChEBI" id="CHEBI:58289"/>
        <dbReference type="EC" id="5.4.2.11"/>
    </reaction>
</comment>
<dbReference type="EC" id="5.4.2.11" evidence="5"/>
<dbReference type="GO" id="GO:0004619">
    <property type="term" value="F:phosphoglycerate mutase activity"/>
    <property type="evidence" value="ECO:0007669"/>
    <property type="project" value="UniProtKB-UniRule"/>
</dbReference>
<comment type="pathway">
    <text evidence="5">Carbohydrate degradation; glycolysis; pyruvate from D-glyceraldehyde 3-phosphate: step 3/5.</text>
</comment>
<evidence type="ECO:0000256" key="7">
    <source>
        <dbReference type="PIRSR" id="PIRSR613078-2"/>
    </source>
</evidence>
<feature type="active site" description="Tele-phosphohistidine intermediate" evidence="5 6">
    <location>
        <position position="15"/>
    </location>
</feature>
<evidence type="ECO:0000256" key="1">
    <source>
        <dbReference type="ARBA" id="ARBA00006717"/>
    </source>
</evidence>
<sequence length="239" mass="27366">MSEKQEITKLVLLRHGKSIWNHDRHFTGWSDVTLNLAGEEEARRAGHLLQEAGYTFDLCFTSELKRATDTLKIVLSTMGLEEIPVRRDWRLNERHYGALEGLRPWEAIRQFGIWPILSTQICFAATPPSLDQGDPRFPGNQVSYAGIDKSLLPLAESLKQTVERAKPFWQQTILPEIRQGKRVLIVSHKNLLRGLMMQLANLSQKQVMKLSIATAQPLCFELDSKLNLVRYYYVHQGKG</sequence>
<comment type="function">
    <text evidence="5">Catalyzes the interconversion of 2-phosphoglycerate and 3-phosphoglycerate.</text>
</comment>
<proteinExistence type="inferred from homology"/>
<feature type="site" description="Transition state stabilizer" evidence="5 8">
    <location>
        <position position="188"/>
    </location>
</feature>
<dbReference type="PANTHER" id="PTHR11931">
    <property type="entry name" value="PHOSPHOGLYCERATE MUTASE"/>
    <property type="match status" value="1"/>
</dbReference>
<accession>A0A1H2WSW5</accession>
<dbReference type="EMBL" id="FNNH01000031">
    <property type="protein sequence ID" value="SDW83645.1"/>
    <property type="molecule type" value="Genomic_DNA"/>
</dbReference>
<dbReference type="UniPathway" id="UPA00109">
    <property type="reaction ID" value="UER00186"/>
</dbReference>
<evidence type="ECO:0000313" key="9">
    <source>
        <dbReference type="EMBL" id="SDW83645.1"/>
    </source>
</evidence>
<dbReference type="GO" id="GO:0006094">
    <property type="term" value="P:gluconeogenesis"/>
    <property type="evidence" value="ECO:0007669"/>
    <property type="project" value="UniProtKB-UniRule"/>
</dbReference>
<evidence type="ECO:0000313" key="10">
    <source>
        <dbReference type="Proteomes" id="UP000183454"/>
    </source>
</evidence>
<feature type="active site" description="Proton donor/acceptor" evidence="5 6">
    <location>
        <position position="93"/>
    </location>
</feature>
<keyword evidence="2 5" id="KW-0312">Gluconeogenesis</keyword>
<name>A0A1H2WSW5_9PROT</name>
<evidence type="ECO:0000256" key="5">
    <source>
        <dbReference type="HAMAP-Rule" id="MF_01039"/>
    </source>
</evidence>
<keyword evidence="4 5" id="KW-0413">Isomerase</keyword>
<dbReference type="Pfam" id="PF00300">
    <property type="entry name" value="His_Phos_1"/>
    <property type="match status" value="2"/>
</dbReference>
<dbReference type="InterPro" id="IPR013078">
    <property type="entry name" value="His_Pase_superF_clade-1"/>
</dbReference>
<protein>
    <recommendedName>
        <fullName evidence="5">2,3-bisphosphoglycerate-dependent phosphoglycerate mutase</fullName>
        <shortName evidence="5">BPG-dependent PGAM</shortName>
        <shortName evidence="5">PGAM</shortName>
        <shortName evidence="5">Phosphoglyceromutase</shortName>
        <shortName evidence="5">dPGM</shortName>
        <ecNumber evidence="5">5.4.2.11</ecNumber>
    </recommendedName>
</protein>
<dbReference type="HAMAP" id="MF_01039">
    <property type="entry name" value="PGAM_GpmA"/>
    <property type="match status" value="1"/>
</dbReference>
<dbReference type="Gene3D" id="3.40.50.1240">
    <property type="entry name" value="Phosphoglycerate mutase-like"/>
    <property type="match status" value="1"/>
</dbReference>
<dbReference type="GO" id="GO:0006096">
    <property type="term" value="P:glycolytic process"/>
    <property type="evidence" value="ECO:0007669"/>
    <property type="project" value="UniProtKB-UniRule"/>
</dbReference>
<organism evidence="9 10">
    <name type="scientific">Nitrosomonas communis</name>
    <dbReference type="NCBI Taxonomy" id="44574"/>
    <lineage>
        <taxon>Bacteria</taxon>
        <taxon>Pseudomonadati</taxon>
        <taxon>Pseudomonadota</taxon>
        <taxon>Betaproteobacteria</taxon>
        <taxon>Nitrosomonadales</taxon>
        <taxon>Nitrosomonadaceae</taxon>
        <taxon>Nitrosomonas</taxon>
    </lineage>
</organism>
<dbReference type="CDD" id="cd07067">
    <property type="entry name" value="HP_PGM_like"/>
    <property type="match status" value="1"/>
</dbReference>
<evidence type="ECO:0000256" key="8">
    <source>
        <dbReference type="PIRSR" id="PIRSR613078-3"/>
    </source>
</evidence>
<evidence type="ECO:0000256" key="3">
    <source>
        <dbReference type="ARBA" id="ARBA00023152"/>
    </source>
</evidence>
<comment type="similarity">
    <text evidence="1 5">Belongs to the phosphoglycerate mutase family. BPG-dependent PGAM subfamily.</text>
</comment>
<dbReference type="SMART" id="SM00855">
    <property type="entry name" value="PGAM"/>
    <property type="match status" value="1"/>
</dbReference>
<feature type="binding site" evidence="5 7">
    <location>
        <begin position="14"/>
        <end position="21"/>
    </location>
    <ligand>
        <name>substrate</name>
    </ligand>
</feature>
<feature type="binding site" evidence="5 7">
    <location>
        <begin position="27"/>
        <end position="28"/>
    </location>
    <ligand>
        <name>substrate</name>
    </ligand>
</feature>
<dbReference type="PIRSF" id="PIRSF000709">
    <property type="entry name" value="6PFK_2-Ptase"/>
    <property type="match status" value="1"/>
</dbReference>
<dbReference type="InterPro" id="IPR029033">
    <property type="entry name" value="His_PPase_superfam"/>
</dbReference>
<comment type="subunit">
    <text evidence="5">Homodimer.</text>
</comment>
<dbReference type="Proteomes" id="UP000183454">
    <property type="component" value="Unassembled WGS sequence"/>
</dbReference>
<feature type="binding site" evidence="5 7">
    <location>
        <position position="66"/>
    </location>
    <ligand>
        <name>substrate</name>
    </ligand>
</feature>
<comment type="caution">
    <text evidence="5">Lacks conserved residue(s) required for the propagation of feature annotation.</text>
</comment>
<evidence type="ECO:0000256" key="4">
    <source>
        <dbReference type="ARBA" id="ARBA00023235"/>
    </source>
</evidence>
<evidence type="ECO:0000256" key="2">
    <source>
        <dbReference type="ARBA" id="ARBA00022432"/>
    </source>
</evidence>
<gene>
    <name evidence="5" type="primary">gpmA</name>
    <name evidence="9" type="ORF">SAMN05421882_103122</name>
</gene>
<evidence type="ECO:0000256" key="6">
    <source>
        <dbReference type="PIRSR" id="PIRSR613078-1"/>
    </source>
</evidence>
<keyword evidence="3 5" id="KW-0324">Glycolysis</keyword>
<dbReference type="InterPro" id="IPR005952">
    <property type="entry name" value="Phosphogly_mut1"/>
</dbReference>
<dbReference type="RefSeq" id="WP_083340251.1">
    <property type="nucleotide sequence ID" value="NZ_FNNH01000031.1"/>
</dbReference>
<dbReference type="SUPFAM" id="SSF53254">
    <property type="entry name" value="Phosphoglycerate mutase-like"/>
    <property type="match status" value="1"/>
</dbReference>